<comment type="caution">
    <text evidence="1">The sequence shown here is derived from an EMBL/GenBank/DDBJ whole genome shotgun (WGS) entry which is preliminary data.</text>
</comment>
<evidence type="ECO:0000313" key="1">
    <source>
        <dbReference type="EMBL" id="MBW4561374.1"/>
    </source>
</evidence>
<gene>
    <name evidence="1" type="ORF">KME32_09475</name>
</gene>
<name>A0A951PW39_9NOST</name>
<sequence>MNYNRLNIKLLLVCSQSIIFTLEDAGQIVFFFFLALRLGVRLIHISTQQRPICQAIEITNWEAIADFSDINSEIIADIPTPYFYWHCL</sequence>
<protein>
    <submittedName>
        <fullName evidence="1">Uncharacterized protein</fullName>
    </submittedName>
</protein>
<accession>A0A951PW39</accession>
<dbReference type="EMBL" id="JAHHHN010000004">
    <property type="protein sequence ID" value="MBW4561374.1"/>
    <property type="molecule type" value="Genomic_DNA"/>
</dbReference>
<reference evidence="1" key="2">
    <citation type="journal article" date="2022" name="Microbiol. Resour. Announc.">
        <title>Metagenome Sequencing to Explore Phylogenomics of Terrestrial Cyanobacteria.</title>
        <authorList>
            <person name="Ward R.D."/>
            <person name="Stajich J.E."/>
            <person name="Johansen J.R."/>
            <person name="Huntemann M."/>
            <person name="Clum A."/>
            <person name="Foster B."/>
            <person name="Foster B."/>
            <person name="Roux S."/>
            <person name="Palaniappan K."/>
            <person name="Varghese N."/>
            <person name="Mukherjee S."/>
            <person name="Reddy T.B.K."/>
            <person name="Daum C."/>
            <person name="Copeland A."/>
            <person name="Chen I.A."/>
            <person name="Ivanova N.N."/>
            <person name="Kyrpides N.C."/>
            <person name="Shapiro N."/>
            <person name="Eloe-Fadrosh E.A."/>
            <person name="Pietrasiak N."/>
        </authorList>
    </citation>
    <scope>NUCLEOTIDE SEQUENCE</scope>
    <source>
        <strain evidence="1">JT2-VF2</strain>
    </source>
</reference>
<evidence type="ECO:0000313" key="2">
    <source>
        <dbReference type="Proteomes" id="UP000715781"/>
    </source>
</evidence>
<organism evidence="1 2">
    <name type="scientific">Mojavia pulchra JT2-VF2</name>
    <dbReference type="NCBI Taxonomy" id="287848"/>
    <lineage>
        <taxon>Bacteria</taxon>
        <taxon>Bacillati</taxon>
        <taxon>Cyanobacteriota</taxon>
        <taxon>Cyanophyceae</taxon>
        <taxon>Nostocales</taxon>
        <taxon>Nostocaceae</taxon>
    </lineage>
</organism>
<dbReference type="Proteomes" id="UP000715781">
    <property type="component" value="Unassembled WGS sequence"/>
</dbReference>
<reference evidence="1" key="1">
    <citation type="submission" date="2021-05" db="EMBL/GenBank/DDBJ databases">
        <authorList>
            <person name="Pietrasiak N."/>
            <person name="Ward R."/>
            <person name="Stajich J.E."/>
            <person name="Kurbessoian T."/>
        </authorList>
    </citation>
    <scope>NUCLEOTIDE SEQUENCE</scope>
    <source>
        <strain evidence="1">JT2-VF2</strain>
    </source>
</reference>
<proteinExistence type="predicted"/>
<dbReference type="AlphaFoldDB" id="A0A951PW39"/>